<dbReference type="Gene3D" id="3.10.50.40">
    <property type="match status" value="1"/>
</dbReference>
<dbReference type="Pfam" id="PF05698">
    <property type="entry name" value="Trigger_C"/>
    <property type="match status" value="1"/>
</dbReference>
<evidence type="ECO:0000256" key="5">
    <source>
        <dbReference type="ARBA" id="ARBA00022618"/>
    </source>
</evidence>
<dbReference type="SUPFAM" id="SSF109998">
    <property type="entry name" value="Triger factor/SurA peptide-binding domain-like"/>
    <property type="match status" value="1"/>
</dbReference>
<dbReference type="GO" id="GO:0044183">
    <property type="term" value="F:protein folding chaperone"/>
    <property type="evidence" value="ECO:0007669"/>
    <property type="project" value="TreeGrafter"/>
</dbReference>
<dbReference type="EMBL" id="VDUZ01000010">
    <property type="protein sequence ID" value="TXL76679.1"/>
    <property type="molecule type" value="Genomic_DNA"/>
</dbReference>
<dbReference type="GO" id="GO:0043335">
    <property type="term" value="P:protein unfolding"/>
    <property type="evidence" value="ECO:0007669"/>
    <property type="project" value="TreeGrafter"/>
</dbReference>
<comment type="similarity">
    <text evidence="2 12 14">Belongs to the FKBP-type PPIase family. Tig subfamily.</text>
</comment>
<evidence type="ECO:0000256" key="8">
    <source>
        <dbReference type="ARBA" id="ARBA00023235"/>
    </source>
</evidence>
<evidence type="ECO:0000313" key="17">
    <source>
        <dbReference type="EMBL" id="TXL76679.1"/>
    </source>
</evidence>
<dbReference type="FunFam" id="3.10.50.40:FF:000001">
    <property type="entry name" value="Trigger factor"/>
    <property type="match status" value="1"/>
</dbReference>
<comment type="function">
    <text evidence="10 12">Involved in protein export. Acts as a chaperone by maintaining the newly synthesized protein in an open conformation. Functions as a peptidyl-prolyl cis-trans isomerase.</text>
</comment>
<evidence type="ECO:0000256" key="7">
    <source>
        <dbReference type="ARBA" id="ARBA00023186"/>
    </source>
</evidence>
<dbReference type="SUPFAM" id="SSF54534">
    <property type="entry name" value="FKBP-like"/>
    <property type="match status" value="1"/>
</dbReference>
<dbReference type="InterPro" id="IPR036611">
    <property type="entry name" value="Trigger_fac_ribosome-bd_sf"/>
</dbReference>
<dbReference type="AlphaFoldDB" id="A0A5C8PQI3"/>
<evidence type="ECO:0000256" key="14">
    <source>
        <dbReference type="RuleBase" id="RU003914"/>
    </source>
</evidence>
<evidence type="ECO:0000256" key="3">
    <source>
        <dbReference type="ARBA" id="ARBA00013194"/>
    </source>
</evidence>
<dbReference type="PANTHER" id="PTHR30560:SF3">
    <property type="entry name" value="TRIGGER FACTOR-LIKE PROTEIN TIG, CHLOROPLASTIC"/>
    <property type="match status" value="1"/>
</dbReference>
<accession>A0A5C8PQI3</accession>
<keyword evidence="5 12" id="KW-0132">Cell division</keyword>
<dbReference type="GO" id="GO:0051301">
    <property type="term" value="P:cell division"/>
    <property type="evidence" value="ECO:0007669"/>
    <property type="project" value="UniProtKB-KW"/>
</dbReference>
<evidence type="ECO:0000256" key="4">
    <source>
        <dbReference type="ARBA" id="ARBA00016902"/>
    </source>
</evidence>
<dbReference type="Pfam" id="PF05697">
    <property type="entry name" value="Trigger_N"/>
    <property type="match status" value="1"/>
</dbReference>
<keyword evidence="7 12" id="KW-0143">Chaperone</keyword>
<protein>
    <recommendedName>
        <fullName evidence="4 12">Trigger factor</fullName>
        <shortName evidence="12">TF</shortName>
        <ecNumber evidence="3 12">5.2.1.8</ecNumber>
    </recommendedName>
    <alternativeName>
        <fullName evidence="11 12">PPIase</fullName>
    </alternativeName>
</protein>
<keyword evidence="12" id="KW-0963">Cytoplasm</keyword>
<evidence type="ECO:0000256" key="12">
    <source>
        <dbReference type="HAMAP-Rule" id="MF_00303"/>
    </source>
</evidence>
<dbReference type="GO" id="GO:0015031">
    <property type="term" value="P:protein transport"/>
    <property type="evidence" value="ECO:0007669"/>
    <property type="project" value="UniProtKB-UniRule"/>
</dbReference>
<dbReference type="InterPro" id="IPR037041">
    <property type="entry name" value="Trigger_fac_C_sf"/>
</dbReference>
<evidence type="ECO:0000256" key="13">
    <source>
        <dbReference type="PROSITE-ProRule" id="PRU00277"/>
    </source>
</evidence>
<dbReference type="InterPro" id="IPR008881">
    <property type="entry name" value="Trigger_fac_ribosome-bd_bac"/>
</dbReference>
<dbReference type="GO" id="GO:0043022">
    <property type="term" value="F:ribosome binding"/>
    <property type="evidence" value="ECO:0007669"/>
    <property type="project" value="TreeGrafter"/>
</dbReference>
<evidence type="ECO:0000256" key="1">
    <source>
        <dbReference type="ARBA" id="ARBA00000971"/>
    </source>
</evidence>
<dbReference type="GO" id="GO:0003755">
    <property type="term" value="F:peptidyl-prolyl cis-trans isomerase activity"/>
    <property type="evidence" value="ECO:0007669"/>
    <property type="project" value="UniProtKB-UniRule"/>
</dbReference>
<keyword evidence="6 12" id="KW-0697">Rotamase</keyword>
<dbReference type="InterPro" id="IPR046357">
    <property type="entry name" value="PPIase_dom_sf"/>
</dbReference>
<dbReference type="PROSITE" id="PS50059">
    <property type="entry name" value="FKBP_PPIASE"/>
    <property type="match status" value="1"/>
</dbReference>
<dbReference type="GO" id="GO:0051083">
    <property type="term" value="P:'de novo' cotranslational protein folding"/>
    <property type="evidence" value="ECO:0007669"/>
    <property type="project" value="TreeGrafter"/>
</dbReference>
<dbReference type="InterPro" id="IPR005215">
    <property type="entry name" value="Trig_fac"/>
</dbReference>
<dbReference type="GO" id="GO:0005737">
    <property type="term" value="C:cytoplasm"/>
    <property type="evidence" value="ECO:0007669"/>
    <property type="project" value="UniProtKB-SubCell"/>
</dbReference>
<dbReference type="NCBIfam" id="TIGR00115">
    <property type="entry name" value="tig"/>
    <property type="match status" value="1"/>
</dbReference>
<dbReference type="SUPFAM" id="SSF102735">
    <property type="entry name" value="Trigger factor ribosome-binding domain"/>
    <property type="match status" value="1"/>
</dbReference>
<evidence type="ECO:0000313" key="18">
    <source>
        <dbReference type="Proteomes" id="UP000321638"/>
    </source>
</evidence>
<comment type="subcellular location">
    <subcellularLocation>
        <location evidence="12">Cytoplasm</location>
    </subcellularLocation>
    <text evidence="12">About half TF is bound to the ribosome near the polypeptide exit tunnel while the other half is free in the cytoplasm.</text>
</comment>
<evidence type="ECO:0000256" key="6">
    <source>
        <dbReference type="ARBA" id="ARBA00023110"/>
    </source>
</evidence>
<comment type="catalytic activity">
    <reaction evidence="1 12 13">
        <text>[protein]-peptidylproline (omega=180) = [protein]-peptidylproline (omega=0)</text>
        <dbReference type="Rhea" id="RHEA:16237"/>
        <dbReference type="Rhea" id="RHEA-COMP:10747"/>
        <dbReference type="Rhea" id="RHEA-COMP:10748"/>
        <dbReference type="ChEBI" id="CHEBI:83833"/>
        <dbReference type="ChEBI" id="CHEBI:83834"/>
        <dbReference type="EC" id="5.2.1.8"/>
    </reaction>
</comment>
<dbReference type="RefSeq" id="WP_147846941.1">
    <property type="nucleotide sequence ID" value="NZ_VDUZ01000010.1"/>
</dbReference>
<reference evidence="17 18" key="1">
    <citation type="submission" date="2019-06" db="EMBL/GenBank/DDBJ databases">
        <title>New taxonomy in bacterial strain CC-CFT640, isolated from vineyard.</title>
        <authorList>
            <person name="Lin S.-Y."/>
            <person name="Tsai C.-F."/>
            <person name="Young C.-C."/>
        </authorList>
    </citation>
    <scope>NUCLEOTIDE SEQUENCE [LARGE SCALE GENOMIC DNA]</scope>
    <source>
        <strain evidence="17 18">CC-CFT640</strain>
    </source>
</reference>
<dbReference type="Pfam" id="PF00254">
    <property type="entry name" value="FKBP_C"/>
    <property type="match status" value="1"/>
</dbReference>
<evidence type="ECO:0000256" key="10">
    <source>
        <dbReference type="ARBA" id="ARBA00024849"/>
    </source>
</evidence>
<keyword evidence="9 12" id="KW-0131">Cell cycle</keyword>
<dbReference type="InterPro" id="IPR027304">
    <property type="entry name" value="Trigger_fact/SurA_dom_sf"/>
</dbReference>
<dbReference type="InterPro" id="IPR008880">
    <property type="entry name" value="Trigger_fac_C"/>
</dbReference>
<dbReference type="PIRSF" id="PIRSF003095">
    <property type="entry name" value="Trigger_factor"/>
    <property type="match status" value="1"/>
</dbReference>
<feature type="region of interest" description="Disordered" evidence="15">
    <location>
        <begin position="423"/>
        <end position="445"/>
    </location>
</feature>
<name>A0A5C8PQI3_9HYPH</name>
<evidence type="ECO:0000256" key="2">
    <source>
        <dbReference type="ARBA" id="ARBA00005464"/>
    </source>
</evidence>
<dbReference type="Gene3D" id="1.10.3120.10">
    <property type="entry name" value="Trigger factor, C-terminal domain"/>
    <property type="match status" value="1"/>
</dbReference>
<gene>
    <name evidence="12" type="primary">tig</name>
    <name evidence="17" type="ORF">FHP25_10770</name>
</gene>
<comment type="domain">
    <text evidence="12">Consists of 3 domains; the N-terminus binds the ribosome, the middle domain has PPIase activity, while the C-terminus has intrinsic chaperone activity on its own.</text>
</comment>
<dbReference type="Proteomes" id="UP000321638">
    <property type="component" value="Unassembled WGS sequence"/>
</dbReference>
<keyword evidence="18" id="KW-1185">Reference proteome</keyword>
<sequence length="445" mass="49285">MQVTEIANEGLKRAYKIVVPAATLTGEVDSRLTEMSKTAVMPGFRRGKVPVTILRKQYGQALFGEAVQKAVQDSVGKTVEDNGLRPALQPRVDVKAIGEDKDLEFDVTVEIMPEIGDVDFSGIELERLKVAVEDKAIDEALERIAAANKEQKDLEAPRPAAKGDMVKIDFTGYVDGTAFPNGAATDYTVEIGSASLIPGFEDQLVGASAGEDREVKVTFPSDYGNKELAGKEATFKVTVKEIRELVARPIDDELAKASGFDNLEAMRKAVRERIEQDYAQVSRTLVKRKLLDQLAERHKFSVPAGLVDLEFEGIWKQVEDAKAAGQKVEGDEEKLKEEYRGIADRRVRLGLLLAEVGRKNNIEVSAAEINQAVFREAQRFQGQERQVLEFYQKNPEMRDRLRAPIFEDKTIDFALELAKVTDKSVSPDDLLKAAREAEDDKADAA</sequence>
<proteinExistence type="inferred from homology"/>
<organism evidence="17 18">
    <name type="scientific">Vineibacter terrae</name>
    <dbReference type="NCBI Taxonomy" id="2586908"/>
    <lineage>
        <taxon>Bacteria</taxon>
        <taxon>Pseudomonadati</taxon>
        <taxon>Pseudomonadota</taxon>
        <taxon>Alphaproteobacteria</taxon>
        <taxon>Hyphomicrobiales</taxon>
        <taxon>Vineibacter</taxon>
    </lineage>
</organism>
<dbReference type="Gene3D" id="3.30.70.1050">
    <property type="entry name" value="Trigger factor ribosome-binding domain"/>
    <property type="match status" value="1"/>
</dbReference>
<evidence type="ECO:0000256" key="11">
    <source>
        <dbReference type="ARBA" id="ARBA00029986"/>
    </source>
</evidence>
<evidence type="ECO:0000256" key="9">
    <source>
        <dbReference type="ARBA" id="ARBA00023306"/>
    </source>
</evidence>
<feature type="domain" description="PPIase FKBP-type" evidence="16">
    <location>
        <begin position="163"/>
        <end position="248"/>
    </location>
</feature>
<dbReference type="InterPro" id="IPR001179">
    <property type="entry name" value="PPIase_FKBP_dom"/>
</dbReference>
<evidence type="ECO:0000256" key="15">
    <source>
        <dbReference type="SAM" id="MobiDB-lite"/>
    </source>
</evidence>
<dbReference type="HAMAP" id="MF_00303">
    <property type="entry name" value="Trigger_factor_Tig"/>
    <property type="match status" value="1"/>
</dbReference>
<dbReference type="PANTHER" id="PTHR30560">
    <property type="entry name" value="TRIGGER FACTOR CHAPERONE AND PEPTIDYL-PROLYL CIS/TRANS ISOMERASE"/>
    <property type="match status" value="1"/>
</dbReference>
<comment type="caution">
    <text evidence="17">The sequence shown here is derived from an EMBL/GenBank/DDBJ whole genome shotgun (WGS) entry which is preliminary data.</text>
</comment>
<dbReference type="OrthoDB" id="9767721at2"/>
<keyword evidence="8 12" id="KW-0413">Isomerase</keyword>
<evidence type="ECO:0000259" key="16">
    <source>
        <dbReference type="PROSITE" id="PS50059"/>
    </source>
</evidence>
<dbReference type="EC" id="5.2.1.8" evidence="3 12"/>